<protein>
    <recommendedName>
        <fullName evidence="3">Cyclic nucleotide-binding domain-containing protein</fullName>
    </recommendedName>
</protein>
<comment type="caution">
    <text evidence="1">The sequence shown here is derived from an EMBL/GenBank/DDBJ whole genome shotgun (WGS) entry which is preliminary data.</text>
</comment>
<evidence type="ECO:0000313" key="1">
    <source>
        <dbReference type="EMBL" id="KEO71597.1"/>
    </source>
</evidence>
<accession>A0A074LCW1</accession>
<dbReference type="Proteomes" id="UP000027821">
    <property type="component" value="Unassembled WGS sequence"/>
</dbReference>
<gene>
    <name evidence="1" type="ORF">EL17_24110</name>
</gene>
<evidence type="ECO:0008006" key="3">
    <source>
        <dbReference type="Google" id="ProtNLM"/>
    </source>
</evidence>
<dbReference type="OrthoDB" id="9859774at2"/>
<name>A0A074LCW1_9BACT</name>
<proteinExistence type="predicted"/>
<reference evidence="1 2" key="1">
    <citation type="submission" date="2014-04" db="EMBL/GenBank/DDBJ databases">
        <title>Characterization and application of a salt tolerant electro-active bacterium.</title>
        <authorList>
            <person name="Yang L."/>
            <person name="Wei S."/>
            <person name="Tay Q.X.M."/>
        </authorList>
    </citation>
    <scope>NUCLEOTIDE SEQUENCE [LARGE SCALE GENOMIC DNA]</scope>
    <source>
        <strain evidence="1 2">LY1</strain>
    </source>
</reference>
<organism evidence="1 2">
    <name type="scientific">Anditalea andensis</name>
    <dbReference type="NCBI Taxonomy" id="1048983"/>
    <lineage>
        <taxon>Bacteria</taxon>
        <taxon>Pseudomonadati</taxon>
        <taxon>Bacteroidota</taxon>
        <taxon>Cytophagia</taxon>
        <taxon>Cytophagales</taxon>
        <taxon>Cytophagaceae</taxon>
        <taxon>Anditalea</taxon>
    </lineage>
</organism>
<dbReference type="AlphaFoldDB" id="A0A074LCW1"/>
<keyword evidence="2" id="KW-1185">Reference proteome</keyword>
<evidence type="ECO:0000313" key="2">
    <source>
        <dbReference type="Proteomes" id="UP000027821"/>
    </source>
</evidence>
<dbReference type="EMBL" id="JMIH01000058">
    <property type="protein sequence ID" value="KEO71597.1"/>
    <property type="molecule type" value="Genomic_DNA"/>
</dbReference>
<sequence>MVNDFKYKMDIFRYAVDNDLFFGKVFTQLFLKARKLVFQKGEEVKFNHKDTAFLVFLHEGAVLGTLYYKGKVLYKAIKTRQYIFVHGPWKKSPYDIDQARWIVTNKAEITAIPMEVLFKDLAAQPGSSLTLEKHIEDMTRMDFQDYHQISGFTSIDDKIDFLIATYPGWIRNTHKYLADYLSVSQNGLSNALKKWDINHFGML</sequence>